<dbReference type="Pfam" id="PF09557">
    <property type="entry name" value="DUF2382"/>
    <property type="match status" value="1"/>
</dbReference>
<feature type="region of interest" description="Disordered" evidence="1">
    <location>
        <begin position="154"/>
        <end position="177"/>
    </location>
</feature>
<proteinExistence type="predicted"/>
<organism evidence="3 4">
    <name type="scientific">Massilia eurypsychrophila</name>
    <dbReference type="NCBI Taxonomy" id="1485217"/>
    <lineage>
        <taxon>Bacteria</taxon>
        <taxon>Pseudomonadati</taxon>
        <taxon>Pseudomonadota</taxon>
        <taxon>Betaproteobacteria</taxon>
        <taxon>Burkholderiales</taxon>
        <taxon>Oxalobacteraceae</taxon>
        <taxon>Telluria group</taxon>
        <taxon>Massilia</taxon>
    </lineage>
</organism>
<accession>A0A2G8TEP4</accession>
<dbReference type="RefSeq" id="WP_099789043.1">
    <property type="nucleotide sequence ID" value="NZ_JBHLYV010000022.1"/>
</dbReference>
<dbReference type="InterPro" id="IPR052967">
    <property type="entry name" value="Stress_Response_Assoc"/>
</dbReference>
<evidence type="ECO:0000313" key="4">
    <source>
        <dbReference type="Proteomes" id="UP000230390"/>
    </source>
</evidence>
<protein>
    <recommendedName>
        <fullName evidence="2">DUF2382 domain-containing protein</fullName>
    </recommendedName>
</protein>
<dbReference type="Proteomes" id="UP000230390">
    <property type="component" value="Unassembled WGS sequence"/>
</dbReference>
<dbReference type="PANTHER" id="PTHR38463:SF1">
    <property type="entry name" value="STRESS RESPONSE PROTEIN YSNF"/>
    <property type="match status" value="1"/>
</dbReference>
<name>A0A2G8TEP4_9BURK</name>
<keyword evidence="4" id="KW-1185">Reference proteome</keyword>
<dbReference type="AlphaFoldDB" id="A0A2G8TEP4"/>
<evidence type="ECO:0000256" key="1">
    <source>
        <dbReference type="SAM" id="MobiDB-lite"/>
    </source>
</evidence>
<dbReference type="PANTHER" id="PTHR38463">
    <property type="entry name" value="STRESS RESPONSE PROTEIN YSNF"/>
    <property type="match status" value="1"/>
</dbReference>
<feature type="compositionally biased region" description="Low complexity" evidence="1">
    <location>
        <begin position="154"/>
        <end position="176"/>
    </location>
</feature>
<feature type="compositionally biased region" description="Low complexity" evidence="1">
    <location>
        <begin position="37"/>
        <end position="62"/>
    </location>
</feature>
<dbReference type="OrthoDB" id="581516at2"/>
<feature type="region of interest" description="Disordered" evidence="1">
    <location>
        <begin position="34"/>
        <end position="62"/>
    </location>
</feature>
<sequence length="381" mass="41530">MQHTLVAVFDNRTDAQSAMDELLASGFSRQEVRLSEGTTAGTTGTTDTLGTTGTTGSTASSDDGSFTGSIKHFFSDLFGSDDDTPANKYSEAVTRGSHVLTVVTASEPEVERAADLIERFGPVDIDEKASQWGGAASTGQAQYSGAGAQQSALLSAQNTQGMQQGTQQTMQQGSQQLATGESAAIPIIQEELQVGKREVQRGGVRVFQRMVETPVSETVNLREEHVHVERRPVDQPASSADLAGFQEKSIELRETAEEVVVQKSARIVEEVVIGKEVTSHQEQVSDTVRHTEVDVQQLGGQENDLYYRNHFDTNYATGGGRYEDYAPAYGYGSTMASSQYRGRSWDEVEPNLRSDWETRNPGSTWDKMKSAVRHGWDRVTS</sequence>
<comment type="caution">
    <text evidence="3">The sequence shown here is derived from an EMBL/GenBank/DDBJ whole genome shotgun (WGS) entry which is preliminary data.</text>
</comment>
<dbReference type="EMBL" id="PDOC01000007">
    <property type="protein sequence ID" value="PIL44526.1"/>
    <property type="molecule type" value="Genomic_DNA"/>
</dbReference>
<dbReference type="InterPro" id="IPR019060">
    <property type="entry name" value="DUF2382"/>
</dbReference>
<evidence type="ECO:0000259" key="2">
    <source>
        <dbReference type="Pfam" id="PF09557"/>
    </source>
</evidence>
<feature type="domain" description="DUF2382" evidence="2">
    <location>
        <begin position="186"/>
        <end position="295"/>
    </location>
</feature>
<reference evidence="3 4" key="1">
    <citation type="submission" date="2017-10" db="EMBL/GenBank/DDBJ databases">
        <title>Massilia psychrophilum sp. nov., a novel purple-pigmented bacterium isolated from Tianshan glacier, Xinjiang Municipality, China.</title>
        <authorList>
            <person name="Wang H."/>
        </authorList>
    </citation>
    <scope>NUCLEOTIDE SEQUENCE [LARGE SCALE GENOMIC DNA]</scope>
    <source>
        <strain evidence="3 4">JCM 30074</strain>
    </source>
</reference>
<gene>
    <name evidence="3" type="ORF">CR105_13820</name>
</gene>
<evidence type="ECO:0000313" key="3">
    <source>
        <dbReference type="EMBL" id="PIL44526.1"/>
    </source>
</evidence>